<dbReference type="InterPro" id="IPR004412">
    <property type="entry name" value="GatA"/>
</dbReference>
<evidence type="ECO:0000313" key="10">
    <source>
        <dbReference type="EMBL" id="ONH75254.1"/>
    </source>
</evidence>
<comment type="function">
    <text evidence="7">Allows the formation of correctly charged Gln-tRNA(Gln) through the transamidation of misacylated Glu-tRNA(Gln) in the mitochondria. The reaction takes place in the presence of glutamine and ATP through an activated gamma-phospho-Glu-tRNA(Gln).</text>
</comment>
<feature type="compositionally biased region" description="Pro residues" evidence="8">
    <location>
        <begin position="672"/>
        <end position="681"/>
    </location>
</feature>
<dbReference type="GO" id="GO:0005524">
    <property type="term" value="F:ATP binding"/>
    <property type="evidence" value="ECO:0007669"/>
    <property type="project" value="UniProtKB-KW"/>
</dbReference>
<evidence type="ECO:0000313" key="11">
    <source>
        <dbReference type="Proteomes" id="UP000189274"/>
    </source>
</evidence>
<dbReference type="Gene3D" id="3.90.1300.10">
    <property type="entry name" value="Amidase signature (AS) domain"/>
    <property type="match status" value="1"/>
</dbReference>
<organism evidence="10 11">
    <name type="scientific">Pichia kudriavzevii</name>
    <name type="common">Yeast</name>
    <name type="synonym">Issatchenkia orientalis</name>
    <dbReference type="NCBI Taxonomy" id="4909"/>
    <lineage>
        <taxon>Eukaryota</taxon>
        <taxon>Fungi</taxon>
        <taxon>Dikarya</taxon>
        <taxon>Ascomycota</taxon>
        <taxon>Saccharomycotina</taxon>
        <taxon>Pichiomycetes</taxon>
        <taxon>Pichiales</taxon>
        <taxon>Pichiaceae</taxon>
        <taxon>Pichia</taxon>
    </lineage>
</organism>
<dbReference type="Proteomes" id="UP000189274">
    <property type="component" value="Unassembled WGS sequence"/>
</dbReference>
<feature type="region of interest" description="Disordered" evidence="8">
    <location>
        <begin position="608"/>
        <end position="765"/>
    </location>
</feature>
<feature type="active site" description="Acyl-ester intermediate" evidence="7">
    <location>
        <position position="204"/>
    </location>
</feature>
<dbReference type="Pfam" id="PF01425">
    <property type="entry name" value="Amidase"/>
    <property type="match status" value="2"/>
</dbReference>
<keyword evidence="7" id="KW-0496">Mitochondrion</keyword>
<dbReference type="GO" id="GO:0070681">
    <property type="term" value="P:glutaminyl-tRNAGln biosynthesis via transamidation"/>
    <property type="evidence" value="ECO:0007669"/>
    <property type="project" value="UniProtKB-UniRule"/>
</dbReference>
<dbReference type="PANTHER" id="PTHR11895:SF7">
    <property type="entry name" value="GLUTAMYL-TRNA(GLN) AMIDOTRANSFERASE SUBUNIT A, MITOCHONDRIAL"/>
    <property type="match status" value="1"/>
</dbReference>
<comment type="subcellular location">
    <subcellularLocation>
        <location evidence="7">Mitochondrion</location>
    </subcellularLocation>
</comment>
<keyword evidence="4 7" id="KW-0067">ATP-binding</keyword>
<feature type="active site" description="Charge relay system" evidence="7">
    <location>
        <position position="44"/>
    </location>
</feature>
<evidence type="ECO:0000256" key="6">
    <source>
        <dbReference type="ARBA" id="ARBA00047407"/>
    </source>
</evidence>
<dbReference type="GO" id="GO:0050567">
    <property type="term" value="F:glutaminyl-tRNA synthase (glutamine-hydrolyzing) activity"/>
    <property type="evidence" value="ECO:0007669"/>
    <property type="project" value="UniProtKB-UniRule"/>
</dbReference>
<keyword evidence="3 7" id="KW-0547">Nucleotide-binding</keyword>
<keyword evidence="5 7" id="KW-0648">Protein biosynthesis</keyword>
<dbReference type="SUPFAM" id="SSF75304">
    <property type="entry name" value="Amidase signature (AS) enzymes"/>
    <property type="match status" value="2"/>
</dbReference>
<evidence type="ECO:0000256" key="2">
    <source>
        <dbReference type="ARBA" id="ARBA00022598"/>
    </source>
</evidence>
<dbReference type="InterPro" id="IPR020556">
    <property type="entry name" value="Amidase_CS"/>
</dbReference>
<dbReference type="InterPro" id="IPR000120">
    <property type="entry name" value="Amidase"/>
</dbReference>
<dbReference type="HAMAP" id="MF_00120">
    <property type="entry name" value="GatA"/>
    <property type="match status" value="1"/>
</dbReference>
<dbReference type="VEuPathDB" id="FungiDB:C5L36_0D04480"/>
<dbReference type="GO" id="GO:0030956">
    <property type="term" value="C:glutamyl-tRNA(Gln) amidotransferase complex"/>
    <property type="evidence" value="ECO:0007669"/>
    <property type="project" value="UniProtKB-UniRule"/>
</dbReference>
<protein>
    <recommendedName>
        <fullName evidence="7">Glutamyl-tRNA(Gln) amidotransferase subunit A, mitochondrial</fullName>
        <shortName evidence="7">Glu-AdT subunit A</shortName>
        <ecNumber evidence="7">6.3.5.7</ecNumber>
    </recommendedName>
</protein>
<feature type="domain" description="Amidase" evidence="9">
    <location>
        <begin position="34"/>
        <end position="112"/>
    </location>
</feature>
<dbReference type="InterPro" id="IPR023631">
    <property type="entry name" value="Amidase_dom"/>
</dbReference>
<dbReference type="PROSITE" id="PS00571">
    <property type="entry name" value="AMIDASES"/>
    <property type="match status" value="1"/>
</dbReference>
<accession>A0A1V2LRV0</accession>
<dbReference type="VEuPathDB" id="FungiDB:C5L36_0D04500"/>
<name>A0A1V2LRV0_PICKU</name>
<comment type="similarity">
    <text evidence="1 7">Belongs to the amidase family. GatA subfamily.</text>
</comment>
<gene>
    <name evidence="7" type="primary">HER2</name>
    <name evidence="10" type="ORF">BOH78_2032</name>
</gene>
<sequence>MKTNLNHIKQVNKRYNIFTSLRKAPVVHEDFSYAPLVHTTYAIKDNFTTREEPTTCSSKILSSYISPFDSTVVTLLKQNGTHCIGKTNMDEFAMGNSTTSGVFGPTLNPLYEQNEDLVEKYEEFEFGTKDSISETDGETISREILFGKGEDISEHSYLVPKLSSDFSAKISDKQRIVGGSSGGSAAAVASDLVDFSIGSDTGGSVRLPASYTGIYGFKPTYGRISRWGLVAYSQSLDTVGIMSKSVDNIWKVFTCLDLPDAKDPSCLTESVREDMAIERLNSKKNVGKKFKVGIPVELQLEGMSGAVKGAWKDLLIKLQKSKLIEVYSVSVPSIKYALPTYYTLVTSEASSNLSRYDGIRYGYRAGESVCDLAKEPEFVTTRSRGFGEEVKSRILLGNYTLSSYGYNSHFMKATGVRGMLIDEFNKVFRDRNMLVDKYFPNSAGVDMMIVPTAVHEPAPINEVCGSTDAVKSYMDDVCTIPMSLAGLPSMSIPFGGKSMGFQLVGQHGQDYKVLEFTRWDKNGPMTGIDLKNWTRVAKNSPNKASIPNVSTTNPINGRLERMRMIPIAKASVPRIFSGLVKKYRVFCGPIIRQIPTKKSILAIDSKPASKKDIIPRKKSRAPAERSGGSTPAASDLPVFDPNSDIPDEPPPSYDESVADPSIPDNYEAEQPPRQPLRPPEQPPRRSSSTRRPGNSEKLQPPLVHATSNTSSTHSSSTSTYSMSTSVHSGGHSPYVSSSQFRPPPNPPTPTSYQASATELPPPTAINPNPYLPWRYSPSYRCSKCENTGFKKKNGHPCKKCWGKFRPGVVPPKSQAELERLTNHKPAPKPLNPNVFKLPPGTVSMSMPSMPMVPQMPMAPQMAMPMPPQPAIVSPGDPRIGGVLCPRCKGRGMVHFFLDLERCHVCNGLGRVASNGRPL</sequence>
<feature type="compositionally biased region" description="Low complexity" evidence="8">
    <location>
        <begin position="706"/>
        <end position="728"/>
    </location>
</feature>
<dbReference type="AlphaFoldDB" id="A0A1V2LRV0"/>
<evidence type="ECO:0000256" key="5">
    <source>
        <dbReference type="ARBA" id="ARBA00022917"/>
    </source>
</evidence>
<comment type="catalytic activity">
    <reaction evidence="6 7">
        <text>L-glutamyl-tRNA(Gln) + L-glutamine + ATP + H2O = L-glutaminyl-tRNA(Gln) + L-glutamate + ADP + phosphate + H(+)</text>
        <dbReference type="Rhea" id="RHEA:17521"/>
        <dbReference type="Rhea" id="RHEA-COMP:9681"/>
        <dbReference type="Rhea" id="RHEA-COMP:9684"/>
        <dbReference type="ChEBI" id="CHEBI:15377"/>
        <dbReference type="ChEBI" id="CHEBI:15378"/>
        <dbReference type="ChEBI" id="CHEBI:29985"/>
        <dbReference type="ChEBI" id="CHEBI:30616"/>
        <dbReference type="ChEBI" id="CHEBI:43474"/>
        <dbReference type="ChEBI" id="CHEBI:58359"/>
        <dbReference type="ChEBI" id="CHEBI:78520"/>
        <dbReference type="ChEBI" id="CHEBI:78521"/>
        <dbReference type="ChEBI" id="CHEBI:456216"/>
        <dbReference type="EC" id="6.3.5.7"/>
    </reaction>
</comment>
<evidence type="ECO:0000259" key="9">
    <source>
        <dbReference type="Pfam" id="PF01425"/>
    </source>
</evidence>
<dbReference type="InterPro" id="IPR036928">
    <property type="entry name" value="AS_sf"/>
</dbReference>
<dbReference type="PANTHER" id="PTHR11895">
    <property type="entry name" value="TRANSAMIDASE"/>
    <property type="match status" value="1"/>
</dbReference>
<dbReference type="EC" id="6.3.5.7" evidence="7"/>
<comment type="caution">
    <text evidence="10">The sequence shown here is derived from an EMBL/GenBank/DDBJ whole genome shotgun (WGS) entry which is preliminary data.</text>
</comment>
<keyword evidence="2 7" id="KW-0436">Ligase</keyword>
<dbReference type="GO" id="GO:0032543">
    <property type="term" value="P:mitochondrial translation"/>
    <property type="evidence" value="ECO:0007669"/>
    <property type="project" value="UniProtKB-UniRule"/>
</dbReference>
<evidence type="ECO:0000256" key="3">
    <source>
        <dbReference type="ARBA" id="ARBA00022741"/>
    </source>
</evidence>
<evidence type="ECO:0000256" key="4">
    <source>
        <dbReference type="ARBA" id="ARBA00022840"/>
    </source>
</evidence>
<keyword evidence="10" id="KW-0808">Transferase</keyword>
<dbReference type="GO" id="GO:0005739">
    <property type="term" value="C:mitochondrion"/>
    <property type="evidence" value="ECO:0007669"/>
    <property type="project" value="UniProtKB-SubCell"/>
</dbReference>
<feature type="active site" description="Charge relay system" evidence="7">
    <location>
        <position position="180"/>
    </location>
</feature>
<proteinExistence type="inferred from homology"/>
<evidence type="ECO:0000256" key="7">
    <source>
        <dbReference type="HAMAP-Rule" id="MF_03150"/>
    </source>
</evidence>
<reference evidence="11" key="1">
    <citation type="journal article" date="2017" name="Genome Announc.">
        <title>Genome sequences of Cyberlindnera fabianii 65, Pichia kudriavzevii 129, and Saccharomyces cerevisiae 131 isolated from fermented masau fruits in Zimbabwe.</title>
        <authorList>
            <person name="van Rijswijck I.M.H."/>
            <person name="Derks M.F.L."/>
            <person name="Abee T."/>
            <person name="de Ridder D."/>
            <person name="Smid E.J."/>
        </authorList>
    </citation>
    <scope>NUCLEOTIDE SEQUENCE [LARGE SCALE GENOMIC DNA]</scope>
    <source>
        <strain evidence="11">129</strain>
    </source>
</reference>
<dbReference type="EMBL" id="MQVM01000007">
    <property type="protein sequence ID" value="ONH75254.1"/>
    <property type="molecule type" value="Genomic_DNA"/>
</dbReference>
<evidence type="ECO:0000256" key="8">
    <source>
        <dbReference type="SAM" id="MobiDB-lite"/>
    </source>
</evidence>
<feature type="domain" description="Amidase" evidence="9">
    <location>
        <begin position="172"/>
        <end position="514"/>
    </location>
</feature>
<dbReference type="GO" id="GO:0016740">
    <property type="term" value="F:transferase activity"/>
    <property type="evidence" value="ECO:0007669"/>
    <property type="project" value="UniProtKB-KW"/>
</dbReference>
<comment type="subunit">
    <text evidence="7">Subunit of the heterotrimeric GatFAB amidotransferase (AdT) complex, composed of A, B and F subunits.</text>
</comment>
<evidence type="ECO:0000256" key="1">
    <source>
        <dbReference type="ARBA" id="ARBA00008069"/>
    </source>
</evidence>